<gene>
    <name evidence="1" type="ORF">CFOL_v3_24531</name>
</gene>
<evidence type="ECO:0000313" key="1">
    <source>
        <dbReference type="EMBL" id="GAV81072.1"/>
    </source>
</evidence>
<proteinExistence type="predicted"/>
<accession>A0A1Q3CLT4</accession>
<evidence type="ECO:0000313" key="2">
    <source>
        <dbReference type="Proteomes" id="UP000187406"/>
    </source>
</evidence>
<dbReference type="InParanoid" id="A0A1Q3CLT4"/>
<keyword evidence="2" id="KW-1185">Reference proteome</keyword>
<dbReference type="OrthoDB" id="412581at2759"/>
<protein>
    <recommendedName>
        <fullName evidence="3">RVT_2 domain-containing protein</fullName>
    </recommendedName>
</protein>
<dbReference type="PANTHER" id="PTHR11439:SF498">
    <property type="entry name" value="DNAK FAMILY PROTEIN"/>
    <property type="match status" value="1"/>
</dbReference>
<sequence length="100" mass="11629">MGMLTCPPYSFPIEQRLKLNNTHGEPLSDASQFRRLIGCLIYLTFTRTNISYSVQVLSQFMQSPRTPHVDASMRVLRYLELSEYRALAHASCEIQWLLYL</sequence>
<dbReference type="EMBL" id="BDDD01002323">
    <property type="protein sequence ID" value="GAV81072.1"/>
    <property type="molecule type" value="Genomic_DNA"/>
</dbReference>
<organism evidence="1 2">
    <name type="scientific">Cephalotus follicularis</name>
    <name type="common">Albany pitcher plant</name>
    <dbReference type="NCBI Taxonomy" id="3775"/>
    <lineage>
        <taxon>Eukaryota</taxon>
        <taxon>Viridiplantae</taxon>
        <taxon>Streptophyta</taxon>
        <taxon>Embryophyta</taxon>
        <taxon>Tracheophyta</taxon>
        <taxon>Spermatophyta</taxon>
        <taxon>Magnoliopsida</taxon>
        <taxon>eudicotyledons</taxon>
        <taxon>Gunneridae</taxon>
        <taxon>Pentapetalae</taxon>
        <taxon>rosids</taxon>
        <taxon>fabids</taxon>
        <taxon>Oxalidales</taxon>
        <taxon>Cephalotaceae</taxon>
        <taxon>Cephalotus</taxon>
    </lineage>
</organism>
<dbReference type="PANTHER" id="PTHR11439">
    <property type="entry name" value="GAG-POL-RELATED RETROTRANSPOSON"/>
    <property type="match status" value="1"/>
</dbReference>
<reference evidence="2" key="1">
    <citation type="submission" date="2016-04" db="EMBL/GenBank/DDBJ databases">
        <title>Cephalotus genome sequencing.</title>
        <authorList>
            <person name="Fukushima K."/>
            <person name="Hasebe M."/>
            <person name="Fang X."/>
        </authorList>
    </citation>
    <scope>NUCLEOTIDE SEQUENCE [LARGE SCALE GENOMIC DNA]</scope>
    <source>
        <strain evidence="2">cv. St1</strain>
    </source>
</reference>
<evidence type="ECO:0008006" key="3">
    <source>
        <dbReference type="Google" id="ProtNLM"/>
    </source>
</evidence>
<comment type="caution">
    <text evidence="1">The sequence shown here is derived from an EMBL/GenBank/DDBJ whole genome shotgun (WGS) entry which is preliminary data.</text>
</comment>
<dbReference type="AlphaFoldDB" id="A0A1Q3CLT4"/>
<name>A0A1Q3CLT4_CEPFO</name>
<dbReference type="Proteomes" id="UP000187406">
    <property type="component" value="Unassembled WGS sequence"/>
</dbReference>